<proteinExistence type="predicted"/>
<gene>
    <name evidence="1" type="ORF">CLOBOL_00701</name>
</gene>
<evidence type="ECO:0000313" key="2">
    <source>
        <dbReference type="Proteomes" id="UP000005396"/>
    </source>
</evidence>
<evidence type="ECO:0000313" key="1">
    <source>
        <dbReference type="EMBL" id="EDP19265.1"/>
    </source>
</evidence>
<dbReference type="Pfam" id="PF11211">
    <property type="entry name" value="DUF2997"/>
    <property type="match status" value="1"/>
</dbReference>
<dbReference type="PaxDb" id="411902-CLOBOL_00701"/>
<dbReference type="eggNOG" id="ENOG5033IQX">
    <property type="taxonomic scope" value="Bacteria"/>
</dbReference>
<protein>
    <recommendedName>
        <fullName evidence="3">DUF2997 domain-containing protein</fullName>
    </recommendedName>
</protein>
<reference evidence="1 2" key="1">
    <citation type="submission" date="2007-08" db="EMBL/GenBank/DDBJ databases">
        <authorList>
            <person name="Fulton L."/>
            <person name="Clifton S."/>
            <person name="Fulton B."/>
            <person name="Xu J."/>
            <person name="Minx P."/>
            <person name="Pepin K.H."/>
            <person name="Johnson M."/>
            <person name="Thiruvilangam P."/>
            <person name="Bhonagiri V."/>
            <person name="Nash W.E."/>
            <person name="Mardis E.R."/>
            <person name="Wilson R.K."/>
        </authorList>
    </citation>
    <scope>NUCLEOTIDE SEQUENCE [LARGE SCALE GENOMIC DNA]</scope>
    <source>
        <strain evidence="2">ATCC BAA-613 / DSM 15670 / CCUG 46953 / JCM 12243 / WAL 16351</strain>
    </source>
</reference>
<dbReference type="InterPro" id="IPR021375">
    <property type="entry name" value="DUF2997"/>
</dbReference>
<comment type="caution">
    <text evidence="1">The sequence shown here is derived from an EMBL/GenBank/DDBJ whole genome shotgun (WGS) entry which is preliminary data.</text>
</comment>
<dbReference type="AlphaFoldDB" id="A8RII1"/>
<sequence length="68" mass="7994">MKQIKVTIYANGYVQAETVGIKGQKCEEFRPLLENILQNRVVDQAYTDEFYEMALEETYVNEMEKARI</sequence>
<reference evidence="1 2" key="2">
    <citation type="submission" date="2007-09" db="EMBL/GenBank/DDBJ databases">
        <title>Draft genome sequence of Clostridium bolteae (ATCC BAA-613).</title>
        <authorList>
            <person name="Sudarsanam P."/>
            <person name="Ley R."/>
            <person name="Guruge J."/>
            <person name="Turnbaugh P.J."/>
            <person name="Mahowald M."/>
            <person name="Liep D."/>
            <person name="Gordon J."/>
        </authorList>
    </citation>
    <scope>NUCLEOTIDE SEQUENCE [LARGE SCALE GENOMIC DNA]</scope>
    <source>
        <strain evidence="2">ATCC BAA-613 / DSM 15670 / CCUG 46953 / JCM 12243 / WAL 16351</strain>
    </source>
</reference>
<dbReference type="Proteomes" id="UP000005396">
    <property type="component" value="Unassembled WGS sequence"/>
</dbReference>
<dbReference type="HOGENOM" id="CLU_194377_0_0_9"/>
<evidence type="ECO:0008006" key="3">
    <source>
        <dbReference type="Google" id="ProtNLM"/>
    </source>
</evidence>
<dbReference type="EMBL" id="ABCC02000009">
    <property type="protein sequence ID" value="EDP19265.1"/>
    <property type="molecule type" value="Genomic_DNA"/>
</dbReference>
<name>A8RII1_ENTBW</name>
<organism evidence="1 2">
    <name type="scientific">Enterocloster bolteae (strain ATCC BAA-613 / DSM 15670 / CCUG 46953 / JCM 12243 / WAL 16351)</name>
    <name type="common">Clostridium bolteae</name>
    <dbReference type="NCBI Taxonomy" id="411902"/>
    <lineage>
        <taxon>Bacteria</taxon>
        <taxon>Bacillati</taxon>
        <taxon>Bacillota</taxon>
        <taxon>Clostridia</taxon>
        <taxon>Lachnospirales</taxon>
        <taxon>Lachnospiraceae</taxon>
        <taxon>Enterocloster</taxon>
    </lineage>
</organism>
<dbReference type="RefSeq" id="WP_002566982.1">
    <property type="nucleotide sequence ID" value="NZ_DS480669.1"/>
</dbReference>
<accession>A8RII1</accession>